<dbReference type="GO" id="GO:0006605">
    <property type="term" value="P:protein targeting"/>
    <property type="evidence" value="ECO:0007669"/>
    <property type="project" value="UniProtKB-UniRule"/>
</dbReference>
<feature type="transmembrane region" description="Helical" evidence="9">
    <location>
        <begin position="239"/>
        <end position="259"/>
    </location>
</feature>
<keyword evidence="7 9" id="KW-0811">Translocation</keyword>
<dbReference type="NCBIfam" id="TIGR00966">
    <property type="entry name" value="transloc_SecF"/>
    <property type="match status" value="1"/>
</dbReference>
<evidence type="ECO:0000256" key="2">
    <source>
        <dbReference type="ARBA" id="ARBA00022448"/>
    </source>
</evidence>
<keyword evidence="5 9" id="KW-0653">Protein transport</keyword>
<evidence type="ECO:0000256" key="9">
    <source>
        <dbReference type="HAMAP-Rule" id="MF_01464"/>
    </source>
</evidence>
<dbReference type="GO" id="GO:0015450">
    <property type="term" value="F:protein-transporting ATPase activity"/>
    <property type="evidence" value="ECO:0007669"/>
    <property type="project" value="InterPro"/>
</dbReference>
<dbReference type="Gene3D" id="1.20.1640.10">
    <property type="entry name" value="Multidrug efflux transporter AcrB transmembrane domain"/>
    <property type="match status" value="1"/>
</dbReference>
<dbReference type="GO" id="GO:0065002">
    <property type="term" value="P:intracellular protein transmembrane transport"/>
    <property type="evidence" value="ECO:0007669"/>
    <property type="project" value="UniProtKB-UniRule"/>
</dbReference>
<dbReference type="AlphaFoldDB" id="A0A1G1VU95"/>
<comment type="subcellular location">
    <subcellularLocation>
        <location evidence="1 9">Cell membrane</location>
        <topology evidence="1 9">Multi-pass membrane protein</topology>
    </subcellularLocation>
</comment>
<evidence type="ECO:0000256" key="3">
    <source>
        <dbReference type="ARBA" id="ARBA00022475"/>
    </source>
</evidence>
<keyword evidence="2 9" id="KW-0813">Transport</keyword>
<feature type="transmembrane region" description="Helical" evidence="9">
    <location>
        <begin position="151"/>
        <end position="177"/>
    </location>
</feature>
<dbReference type="GO" id="GO:0043952">
    <property type="term" value="P:protein transport by the Sec complex"/>
    <property type="evidence" value="ECO:0007669"/>
    <property type="project" value="UniProtKB-UniRule"/>
</dbReference>
<dbReference type="EMBL" id="MHCJ01000003">
    <property type="protein sequence ID" value="OGY18777.1"/>
    <property type="molecule type" value="Genomic_DNA"/>
</dbReference>
<dbReference type="Pfam" id="PF07549">
    <property type="entry name" value="Sec_GG"/>
    <property type="match status" value="1"/>
</dbReference>
<evidence type="ECO:0000256" key="8">
    <source>
        <dbReference type="ARBA" id="ARBA00023136"/>
    </source>
</evidence>
<comment type="function">
    <text evidence="9">Part of the Sec protein translocase complex. Interacts with the SecYEG preprotein conducting channel. SecDF uses the proton motive force (PMF) to complete protein translocation after the ATP-dependent function of SecA.</text>
</comment>
<comment type="caution">
    <text evidence="11">The sequence shown here is derived from an EMBL/GenBank/DDBJ whole genome shotgun (WGS) entry which is preliminary data.</text>
</comment>
<organism evidence="11 12">
    <name type="scientific">Candidatus Chisholmbacteria bacterium RIFCSPHIGHO2_01_FULL_52_32</name>
    <dbReference type="NCBI Taxonomy" id="1797591"/>
    <lineage>
        <taxon>Bacteria</taxon>
        <taxon>Candidatus Chisholmiibacteriota</taxon>
    </lineage>
</organism>
<dbReference type="GO" id="GO:0005886">
    <property type="term" value="C:plasma membrane"/>
    <property type="evidence" value="ECO:0007669"/>
    <property type="project" value="UniProtKB-SubCell"/>
</dbReference>
<dbReference type="InterPro" id="IPR048634">
    <property type="entry name" value="SecD_SecF_C"/>
</dbReference>
<dbReference type="Pfam" id="PF02355">
    <property type="entry name" value="SecD_SecF_C"/>
    <property type="match status" value="1"/>
</dbReference>
<evidence type="ECO:0000256" key="6">
    <source>
        <dbReference type="ARBA" id="ARBA00022989"/>
    </source>
</evidence>
<reference evidence="11 12" key="1">
    <citation type="journal article" date="2016" name="Nat. Commun.">
        <title>Thousands of microbial genomes shed light on interconnected biogeochemical processes in an aquifer system.</title>
        <authorList>
            <person name="Anantharaman K."/>
            <person name="Brown C.T."/>
            <person name="Hug L.A."/>
            <person name="Sharon I."/>
            <person name="Castelle C.J."/>
            <person name="Probst A.J."/>
            <person name="Thomas B.C."/>
            <person name="Singh A."/>
            <person name="Wilkins M.J."/>
            <person name="Karaoz U."/>
            <person name="Brodie E.L."/>
            <person name="Williams K.H."/>
            <person name="Hubbard S.S."/>
            <person name="Banfield J.F."/>
        </authorList>
    </citation>
    <scope>NUCLEOTIDE SEQUENCE [LARGE SCALE GENOMIC DNA]</scope>
</reference>
<evidence type="ECO:0000256" key="5">
    <source>
        <dbReference type="ARBA" id="ARBA00022927"/>
    </source>
</evidence>
<keyword evidence="4 9" id="KW-0812">Transmembrane</keyword>
<feature type="domain" description="Protein export membrane protein SecD/SecF C-terminal" evidence="10">
    <location>
        <begin position="107"/>
        <end position="286"/>
    </location>
</feature>
<dbReference type="Proteomes" id="UP000179233">
    <property type="component" value="Unassembled WGS sequence"/>
</dbReference>
<dbReference type="InterPro" id="IPR022813">
    <property type="entry name" value="SecD/SecF_arch_bac"/>
</dbReference>
<evidence type="ECO:0000256" key="7">
    <source>
        <dbReference type="ARBA" id="ARBA00023010"/>
    </source>
</evidence>
<dbReference type="SUPFAM" id="SSF82866">
    <property type="entry name" value="Multidrug efflux transporter AcrB transmembrane domain"/>
    <property type="match status" value="1"/>
</dbReference>
<evidence type="ECO:0000256" key="4">
    <source>
        <dbReference type="ARBA" id="ARBA00022692"/>
    </source>
</evidence>
<accession>A0A1G1VU95</accession>
<name>A0A1G1VU95_9BACT</name>
<dbReference type="PANTHER" id="PTHR30081:SF8">
    <property type="entry name" value="PROTEIN TRANSLOCASE SUBUNIT SECF"/>
    <property type="match status" value="1"/>
</dbReference>
<dbReference type="InterPro" id="IPR022646">
    <property type="entry name" value="SecD/SecF_CS"/>
</dbReference>
<feature type="transmembrane region" description="Helical" evidence="9">
    <location>
        <begin position="265"/>
        <end position="285"/>
    </location>
</feature>
<evidence type="ECO:0000313" key="11">
    <source>
        <dbReference type="EMBL" id="OGY18777.1"/>
    </source>
</evidence>
<keyword evidence="3 9" id="KW-1003">Cell membrane</keyword>
<dbReference type="PANTHER" id="PTHR30081">
    <property type="entry name" value="PROTEIN-EXPORT MEMBRANE PROTEIN SEC"/>
    <property type="match status" value="1"/>
</dbReference>
<feature type="transmembrane region" description="Helical" evidence="9">
    <location>
        <begin position="183"/>
        <end position="204"/>
    </location>
</feature>
<evidence type="ECO:0000256" key="1">
    <source>
        <dbReference type="ARBA" id="ARBA00004651"/>
    </source>
</evidence>
<evidence type="ECO:0000259" key="10">
    <source>
        <dbReference type="Pfam" id="PF02355"/>
    </source>
</evidence>
<feature type="transmembrane region" description="Helical" evidence="9">
    <location>
        <begin position="123"/>
        <end position="144"/>
    </location>
</feature>
<proteinExistence type="inferred from homology"/>
<comment type="caution">
    <text evidence="9">Lacks conserved residue(s) required for the propagation of feature annotation.</text>
</comment>
<keyword evidence="6 9" id="KW-1133">Transmembrane helix</keyword>
<comment type="similarity">
    <text evidence="9">Belongs to the SecD/SecF family. SecF subfamily.</text>
</comment>
<evidence type="ECO:0000313" key="12">
    <source>
        <dbReference type="Proteomes" id="UP000179233"/>
    </source>
</evidence>
<sequence length="293" mass="32740">MIRFMRFKLLYFALSLAVILPGAWSLVRFGLRPAIDFTGGALIELEIQPHEGKQVTESALRDLVGQDVEVYAVQQTGEGTVMLRTKPISEDQKLAFTDRVKEQLGGVVERRFESVGPTIGRELLQKTVMAVVIAALLILIYVAYRFKELKYGICAILAMFHDTLVILGSFSLLGHFLGVEVDTLFVTAVLTILSFSVHDTIVVYDRIRESRKRHPQAHYEEIVNLAVAETLGRSLNNSLTIIFMLTALLLFGGVTIRWFATALLIGTVTGTYSSTFTAAPLLVIWENFKRRKS</sequence>
<dbReference type="PRINTS" id="PR01755">
    <property type="entry name" value="SECFTRNLCASE"/>
</dbReference>
<dbReference type="InterPro" id="IPR022645">
    <property type="entry name" value="SecD/SecF_bac"/>
</dbReference>
<dbReference type="InterPro" id="IPR005665">
    <property type="entry name" value="SecF_bac"/>
</dbReference>
<gene>
    <name evidence="9" type="primary">secF</name>
    <name evidence="11" type="ORF">A2786_04760</name>
</gene>
<keyword evidence="8 9" id="KW-0472">Membrane</keyword>
<dbReference type="HAMAP" id="MF_01464_B">
    <property type="entry name" value="SecF_B"/>
    <property type="match status" value="1"/>
</dbReference>
<comment type="subunit">
    <text evidence="9">Forms a complex with SecD. Part of the essential Sec protein translocation apparatus which comprises SecA, SecYEG and auxiliary proteins SecDF. Other proteins may also be involved.</text>
</comment>
<protein>
    <recommendedName>
        <fullName evidence="9">Protein-export membrane protein SecF</fullName>
    </recommendedName>
</protein>